<dbReference type="InterPro" id="IPR027417">
    <property type="entry name" value="P-loop_NTPase"/>
</dbReference>
<evidence type="ECO:0000313" key="2">
    <source>
        <dbReference type="EMBL" id="MBC3940635.1"/>
    </source>
</evidence>
<evidence type="ECO:0000313" key="3">
    <source>
        <dbReference type="Proteomes" id="UP000597613"/>
    </source>
</evidence>
<dbReference type="InterPro" id="IPR049050">
    <property type="entry name" value="nSTAND3"/>
</dbReference>
<sequence length="1422" mass="153771">MKRRTTASGGEPAERVHQRAGNAGYAGYEYQITVSVWVGLDLMLVKGLANQITIEPRSDEDLEAAVANPETGLLETAAAGDGFDLVLQAKTRSGAPWTAPAIADVLLGKGNDAAGKDGKRSRPLEMLEADERRRYVFVTNEASVEALRAHEGDHLFDFAEPTDLPPHARDEREPAVRKGLAERVLLLTGLTEEVLSGRISTQLEQHGHVPQARRADCMRELRDLVRERICGVHGGIWTRDELLTVLVKHGGSIAPTRDMDHYVRPASYESIRRKLENEHAVVIAGPSGTGKTLTADILELELRAGVPAFEVVGEEHGPGPVRRSLSDGRSLLFHLRDPWGGNRLMPGADRWSGELPKLLELAGAGKKFLVTSRSDVLESAGTQLSRELAPYVEWIRPEDYSPAQLAEIYDRLASDLGDHAGMLATTYRVDALAHLKRPYEIRRFLSALARESASAPSKVADLIARSQIAAISSVIADQLAPFGIDGVQSAAIIWSMLVARGAVPDKVLALLTRRLRGSDTSFRPDVQGLVDFLVAGDNLKRGGAALSFAHPRVEDGLRMAFMRRSDDAADTLRAVVDQLIAWDEMDRDWGREAALAIVKRTAGIDGLDVTPSDDKRASFDDYLLTLVMDARGHSDVGSAFGDLARFGSSGHLPSQLARHLVGGARRPRRPSFGPHWRAPELIDEERSRLAADPATRELAERFVLEVLPHSHDDYDRELVPFLEALAPDLRAVFWRALDAGAHAGATSNNLDVIVEGALFGGSPDYERAIGLFARAEEEADAWMERYAKDLREAEEHEIDADSVDHVLGEPEDQYHVGRSGMQSVVRIRRNREGSVFLVGHRHAQLLVRALAYELTHSREPVEAAELQLTLDVSEGWTRHDVWRAIAAHWDSSLLPELEAEFSRGDDGDDDIRRTLIEILSRDILKTGLVQALSDIAPSCSAERRLELLRNFVAEGLEGDPRGDEGVAARGVRAAALAATFPQEERELAIAFAKVVAGGEIGAAAAELSQPSRDHLELVLTSAPSHVAGPLALIGAAAGIDVRAGSDALLATDEPDDGLVALQAMALQDPPDRQARLLAALDHGRYHVRSRALGMLVPVVTDTEERRAIAAKSASDRSADVRLAFAEAMAEHRWPEALEPLCTLLGDLRDFSHHLSSAARGSNLLVARAATSALGAYDDLPVAAIDALLAAAGAPSKDPLVPCRALAALACVDDPRVDGALTGALSAPAPRQSPAHRPLAQAAAWAIRDRVIDGKMATLGPAADFARTQRGTIAGPLLMSAGLLGGTERKSLLDQLERDGDVERRELVVVAAAAAGRTDGLQIGDRERLIGKVVARGSTAGLDPSSLGELETWSRSLDVGGEFSRYAAWVAHDLLELPLSADLGDVRGPDLPSLLPVMTMRSFTPYREEPGSNAQRQLKPVRR</sequence>
<proteinExistence type="predicted"/>
<dbReference type="SUPFAM" id="SSF52540">
    <property type="entry name" value="P-loop containing nucleoside triphosphate hydrolases"/>
    <property type="match status" value="1"/>
</dbReference>
<dbReference type="SUPFAM" id="SSF48371">
    <property type="entry name" value="ARM repeat"/>
    <property type="match status" value="1"/>
</dbReference>
<dbReference type="InterPro" id="IPR011989">
    <property type="entry name" value="ARM-like"/>
</dbReference>
<reference evidence="2 3" key="1">
    <citation type="submission" date="2020-08" db="EMBL/GenBank/DDBJ databases">
        <title>Putative novel bacterial strains isolated from necrotic wheat leaf tissues caused by Xanthomonas translucens.</title>
        <authorList>
            <person name="Tambong J.T."/>
        </authorList>
    </citation>
    <scope>NUCLEOTIDE SEQUENCE [LARGE SCALE GENOMIC DNA]</scope>
    <source>
        <strain evidence="3">DOAB 1063</strain>
    </source>
</reference>
<comment type="caution">
    <text evidence="2">The sequence shown here is derived from an EMBL/GenBank/DDBJ whole genome shotgun (WGS) entry which is preliminary data.</text>
</comment>
<dbReference type="EMBL" id="JACONT010000003">
    <property type="protein sequence ID" value="MBC3940635.1"/>
    <property type="molecule type" value="Genomic_DNA"/>
</dbReference>
<dbReference type="Pfam" id="PF20720">
    <property type="entry name" value="nSTAND3"/>
    <property type="match status" value="1"/>
</dbReference>
<protein>
    <recommendedName>
        <fullName evidence="1">Novel STAND NTPase 3 domain-containing protein</fullName>
    </recommendedName>
</protein>
<organism evidence="2 3">
    <name type="scientific">Sphingomonas albertensis</name>
    <dbReference type="NCBI Taxonomy" id="2762591"/>
    <lineage>
        <taxon>Bacteria</taxon>
        <taxon>Pseudomonadati</taxon>
        <taxon>Pseudomonadota</taxon>
        <taxon>Alphaproteobacteria</taxon>
        <taxon>Sphingomonadales</taxon>
        <taxon>Sphingomonadaceae</taxon>
        <taxon>Sphingomonas</taxon>
    </lineage>
</organism>
<dbReference type="InterPro" id="IPR016024">
    <property type="entry name" value="ARM-type_fold"/>
</dbReference>
<evidence type="ECO:0000259" key="1">
    <source>
        <dbReference type="Pfam" id="PF20720"/>
    </source>
</evidence>
<dbReference type="RefSeq" id="WP_187502425.1">
    <property type="nucleotide sequence ID" value="NZ_CP162536.1"/>
</dbReference>
<gene>
    <name evidence="2" type="ORF">H8S47_02910</name>
</gene>
<keyword evidence="3" id="KW-1185">Reference proteome</keyword>
<accession>A0ABR7AJK5</accession>
<name>A0ABR7AJK5_9SPHN</name>
<dbReference type="Gene3D" id="1.25.10.10">
    <property type="entry name" value="Leucine-rich Repeat Variant"/>
    <property type="match status" value="1"/>
</dbReference>
<dbReference type="Proteomes" id="UP000597613">
    <property type="component" value="Unassembled WGS sequence"/>
</dbReference>
<feature type="domain" description="Novel STAND NTPase 3" evidence="1">
    <location>
        <begin position="262"/>
        <end position="388"/>
    </location>
</feature>